<accession>D3ASG6</accession>
<reference evidence="1 2" key="1">
    <citation type="submission" date="2010-01" db="EMBL/GenBank/DDBJ databases">
        <authorList>
            <person name="Weinstock G."/>
            <person name="Sodergren E."/>
            <person name="Clifton S."/>
            <person name="Fulton L."/>
            <person name="Fulton B."/>
            <person name="Courtney L."/>
            <person name="Fronick C."/>
            <person name="Harrison M."/>
            <person name="Strong C."/>
            <person name="Farmer C."/>
            <person name="Delahaunty K."/>
            <person name="Markovic C."/>
            <person name="Hall O."/>
            <person name="Minx P."/>
            <person name="Tomlinson C."/>
            <person name="Mitreva M."/>
            <person name="Nelson J."/>
            <person name="Hou S."/>
            <person name="Wollam A."/>
            <person name="Pepin K.H."/>
            <person name="Johnson M."/>
            <person name="Bhonagiri V."/>
            <person name="Nash W.E."/>
            <person name="Warren W."/>
            <person name="Chinwalla A."/>
            <person name="Mardis E.R."/>
            <person name="Wilson R.K."/>
        </authorList>
    </citation>
    <scope>NUCLEOTIDE SEQUENCE [LARGE SCALE GENOMIC DNA]</scope>
    <source>
        <strain evidence="1 2">DSM 13479</strain>
    </source>
</reference>
<comment type="caution">
    <text evidence="1">The sequence shown here is derived from an EMBL/GenBank/DDBJ whole genome shotgun (WGS) entry which is preliminary data.</text>
</comment>
<dbReference type="EMBL" id="ACIO01000795">
    <property type="protein sequence ID" value="EFC95239.1"/>
    <property type="molecule type" value="Genomic_DNA"/>
</dbReference>
<name>D3ASG6_9FIRM</name>
<proteinExistence type="predicted"/>
<dbReference type="AlphaFoldDB" id="D3ASG6"/>
<sequence length="85" mass="10076">MRQKGVLDLNKTSFEYGGYHFYPLRTFTAEDGDFYELTRKLGQDREIGLTKCDETWQKYPYDYEEFYKAAGGKVFDIFLCEENGK</sequence>
<gene>
    <name evidence="1" type="ORF">CLOSTHATH_06574</name>
</gene>
<protein>
    <submittedName>
        <fullName evidence="1">Uncharacterized protein</fullName>
    </submittedName>
</protein>
<dbReference type="HOGENOM" id="CLU_161190_0_0_9"/>
<dbReference type="Proteomes" id="UP000004968">
    <property type="component" value="Unassembled WGS sequence"/>
</dbReference>
<evidence type="ECO:0000313" key="2">
    <source>
        <dbReference type="Proteomes" id="UP000004968"/>
    </source>
</evidence>
<evidence type="ECO:0000313" key="1">
    <source>
        <dbReference type="EMBL" id="EFC95239.1"/>
    </source>
</evidence>
<organism evidence="1 2">
    <name type="scientific">Hungatella hathewayi DSM 13479</name>
    <dbReference type="NCBI Taxonomy" id="566550"/>
    <lineage>
        <taxon>Bacteria</taxon>
        <taxon>Bacillati</taxon>
        <taxon>Bacillota</taxon>
        <taxon>Clostridia</taxon>
        <taxon>Lachnospirales</taxon>
        <taxon>Lachnospiraceae</taxon>
        <taxon>Hungatella</taxon>
    </lineage>
</organism>